<evidence type="ECO:0000313" key="2">
    <source>
        <dbReference type="Proteomes" id="UP001055439"/>
    </source>
</evidence>
<dbReference type="EMBL" id="CP097511">
    <property type="protein sequence ID" value="URE43834.1"/>
    <property type="molecule type" value="Genomic_DNA"/>
</dbReference>
<name>A0A9E7LAQ8_9LILI</name>
<gene>
    <name evidence="1" type="ORF">MUK42_11893</name>
</gene>
<accession>A0A9E7LAQ8</accession>
<proteinExistence type="predicted"/>
<organism evidence="1 2">
    <name type="scientific">Musa troglodytarum</name>
    <name type="common">fe'i banana</name>
    <dbReference type="NCBI Taxonomy" id="320322"/>
    <lineage>
        <taxon>Eukaryota</taxon>
        <taxon>Viridiplantae</taxon>
        <taxon>Streptophyta</taxon>
        <taxon>Embryophyta</taxon>
        <taxon>Tracheophyta</taxon>
        <taxon>Spermatophyta</taxon>
        <taxon>Magnoliopsida</taxon>
        <taxon>Liliopsida</taxon>
        <taxon>Zingiberales</taxon>
        <taxon>Musaceae</taxon>
        <taxon>Musa</taxon>
    </lineage>
</organism>
<protein>
    <submittedName>
        <fullName evidence="1">Glycosyltransferase</fullName>
    </submittedName>
</protein>
<keyword evidence="2" id="KW-1185">Reference proteome</keyword>
<reference evidence="1" key="1">
    <citation type="submission" date="2022-05" db="EMBL/GenBank/DDBJ databases">
        <title>The Musa troglodytarum L. genome provides insights into the mechanism of non-climacteric behaviour and enrichment of carotenoids.</title>
        <authorList>
            <person name="Wang J."/>
        </authorList>
    </citation>
    <scope>NUCLEOTIDE SEQUENCE</scope>
    <source>
        <tissue evidence="1">Leaf</tissue>
    </source>
</reference>
<dbReference type="Proteomes" id="UP001055439">
    <property type="component" value="Chromosome 9"/>
</dbReference>
<sequence>MERRKKETKEAMDPDLCLAGGDDNFEFAFDSRNFSDCVRSGSRSWRRAYRKTGLATASRGRTMSRGTKLFSNGLRESERRQATLRVNVSEQKELWQIHLYPRKGNEACFKGVKELTVEAGSDAPPCTINHDALAIMFSTGGYASNLFLTARPLDGEVQFVVTDFKN</sequence>
<dbReference type="AlphaFoldDB" id="A0A9E7LAQ8"/>
<evidence type="ECO:0000313" key="1">
    <source>
        <dbReference type="EMBL" id="URE43834.1"/>
    </source>
</evidence>